<feature type="transmembrane region" description="Helical" evidence="9">
    <location>
        <begin position="1173"/>
        <end position="1199"/>
    </location>
</feature>
<dbReference type="GO" id="GO:0017172">
    <property type="term" value="F:cysteine dioxygenase activity"/>
    <property type="evidence" value="ECO:0007669"/>
    <property type="project" value="UniProtKB-EC"/>
</dbReference>
<proteinExistence type="inferred from homology"/>
<keyword evidence="5" id="KW-0560">Oxidoreductase</keyword>
<evidence type="ECO:0000256" key="5">
    <source>
        <dbReference type="ARBA" id="ARBA00023002"/>
    </source>
</evidence>
<evidence type="ECO:0000256" key="2">
    <source>
        <dbReference type="ARBA" id="ARBA00006622"/>
    </source>
</evidence>
<feature type="region of interest" description="Disordered" evidence="8">
    <location>
        <begin position="1"/>
        <end position="26"/>
    </location>
</feature>
<sequence>MGQSDRQINKHPVDSIPQTGVGNRCEPLHVKKPSTLRTCETTGRQPPHTTSRDFAIRPSVLVACNASILGERRRMPGGFILAWLTRPDYTRGACVRGHPAACSGGLTNRLASVAAEWCLRLHGWPIMPPLLGVYDFTAGLPPSPPSGASAYTAGLLRRRCWASTTSPPTGRLVSRRLMFLPARLAYYAAVVGRLRLHRRPASVAADWCPRLYGWLVTPPFMGVHVFADRLAFAAAEWCLRLHGWPIMPPLLGVYVFTVGLPPSPPIGASAYTAGLLCRRCWASTSSPSACLRRRRLVPPPTRLAYYAAAVGRLRLHRRLASVAADWCLRLHGWPIMPPLLGVYDFTAGLPPSPPSGASAYTAGLLCRRCWASTTSPPACLRRRRLVSSPIRLVGHTTVHGRPRLRDRLAFAAAEWCLRIHGWPIMPPLLGVYDFTAGLPLLPPIGAPAYTAGLLCRRCWASTTSPPACLRRRRLVSSPIRLVGHTTVHGRPRLHRRPTSVAADWCLRLHGWPIMPPLLGVYDFTAGLSPSPPTGVLAYTVGWSHHRSWASTSSPTGWPSPPPSGASAYTAGLLCRRCWASTSSPSACLRRRRLVPPSTRLAYYAAAVGRLRLHRRLASVAADWCLRLHGWPIMPPLLGVYDFTAGLPPSPPSGASAYTAGLLCRRCWASTTSPPACLRRRRLVSSPIRLVGHTTIHGRPRLRRPAGLRRRRVVPPPTRLAYYAAVVGRLRLHRRPASVAADWCPRLYGWLVTPPFMGVHVFADRLAFAAAEWCPRLYGWLVTPPFMGVHDFTAGLPPSPPIGASAYTAGLLCRRCWASTTSPPACLRRRRLVSSPIWLVGHTTVHGRPRLHRRPASVAADWCPRLYGWLVTPPFMGVHVFTAGLPPSPPTGVLAYTLADFAAVNGLHHLHHWLGSTGADWCLRLHGWPIMPPLSGVYDFTAGLPPSPPTGVFAYMLAFMPPLLGVYVFTDRLAFAAADWCFRLHGWPLCRHCWASTSSPTGLPSPPPTGVSACTAGLYAAVVGRLRLHRPACLRRRRLVFPPARLAFMPPLLGVYVFTDRLAFVAADRCPRLHGWPLCRRCWASTSSPTGLPSPPPTGVSACTAGLYAAVVGRLRLHRPAAASAADWCHRLHGWPVITPTDAIFFTAGYIAVTTNRHQYLQHNLPTFAMAADWFLHFHGCMILPVLIGLTIFIAGRLVCC</sequence>
<comment type="cofactor">
    <cofactor evidence="1">
        <name>Fe(2+)</name>
        <dbReference type="ChEBI" id="CHEBI:29033"/>
    </cofactor>
</comment>
<evidence type="ECO:0000256" key="6">
    <source>
        <dbReference type="ARBA" id="ARBA00023004"/>
    </source>
</evidence>
<evidence type="ECO:0000256" key="7">
    <source>
        <dbReference type="ARBA" id="ARBA00024284"/>
    </source>
</evidence>
<keyword evidence="9" id="KW-0812">Transmembrane</keyword>
<dbReference type="EC" id="1.13.11.20" evidence="3"/>
<dbReference type="InterPro" id="IPR005213">
    <property type="entry name" value="HGWP_repeat"/>
</dbReference>
<evidence type="ECO:0000256" key="1">
    <source>
        <dbReference type="ARBA" id="ARBA00001954"/>
    </source>
</evidence>
<evidence type="ECO:0000256" key="4">
    <source>
        <dbReference type="ARBA" id="ARBA00022723"/>
    </source>
</evidence>
<reference evidence="11" key="2">
    <citation type="journal article" date="2008" name="Nucleic Acids Res.">
        <title>The rice annotation project database (RAP-DB): 2008 update.</title>
        <authorList>
            <consortium name="The rice annotation project (RAP)"/>
        </authorList>
    </citation>
    <scope>GENOME REANNOTATION</scope>
    <source>
        <strain evidence="11">cv. Nipponbare</strain>
    </source>
</reference>
<evidence type="ECO:0000256" key="3">
    <source>
        <dbReference type="ARBA" id="ARBA00013133"/>
    </source>
</evidence>
<organism evidence="10 11">
    <name type="scientific">Oryza sativa subsp. japonica</name>
    <name type="common">Rice</name>
    <dbReference type="NCBI Taxonomy" id="39947"/>
    <lineage>
        <taxon>Eukaryota</taxon>
        <taxon>Viridiplantae</taxon>
        <taxon>Streptophyta</taxon>
        <taxon>Embryophyta</taxon>
        <taxon>Tracheophyta</taxon>
        <taxon>Spermatophyta</taxon>
        <taxon>Magnoliopsida</taxon>
        <taxon>Liliopsida</taxon>
        <taxon>Poales</taxon>
        <taxon>Poaceae</taxon>
        <taxon>BOP clade</taxon>
        <taxon>Oryzoideae</taxon>
        <taxon>Oryzeae</taxon>
        <taxon>Oryzinae</taxon>
        <taxon>Oryza</taxon>
        <taxon>Oryza sativa</taxon>
    </lineage>
</organism>
<comment type="similarity">
    <text evidence="2">Belongs to the cysteine dioxygenase family.</text>
</comment>
<evidence type="ECO:0000313" key="11">
    <source>
        <dbReference type="Proteomes" id="UP000000763"/>
    </source>
</evidence>
<keyword evidence="6" id="KW-0408">Iron</keyword>
<accession>Q5VPU1</accession>
<dbReference type="Pfam" id="PF03578">
    <property type="entry name" value="HGWP"/>
    <property type="match status" value="13"/>
</dbReference>
<dbReference type="EMBL" id="AP003540">
    <property type="protein sequence ID" value="BAD68534.1"/>
    <property type="molecule type" value="Genomic_DNA"/>
</dbReference>
<dbReference type="PANTHER" id="PTHR22966">
    <property type="entry name" value="2-AMINOETHANETHIOL DIOXYGENASE"/>
    <property type="match status" value="1"/>
</dbReference>
<keyword evidence="4" id="KW-0479">Metal-binding</keyword>
<comment type="catalytic activity">
    <reaction evidence="7">
        <text>L-cysteine + O2 = 3-sulfino-L-alanine + H(+)</text>
        <dbReference type="Rhea" id="RHEA:20441"/>
        <dbReference type="ChEBI" id="CHEBI:15378"/>
        <dbReference type="ChEBI" id="CHEBI:15379"/>
        <dbReference type="ChEBI" id="CHEBI:35235"/>
        <dbReference type="ChEBI" id="CHEBI:61085"/>
        <dbReference type="EC" id="1.13.11.20"/>
    </reaction>
    <physiologicalReaction direction="left-to-right" evidence="7">
        <dbReference type="Rhea" id="RHEA:20442"/>
    </physiologicalReaction>
</comment>
<dbReference type="Proteomes" id="UP000000763">
    <property type="component" value="Chromosome 6"/>
</dbReference>
<name>Q5VPU1_ORYSJ</name>
<dbReference type="GO" id="GO:0046872">
    <property type="term" value="F:metal ion binding"/>
    <property type="evidence" value="ECO:0007669"/>
    <property type="project" value="UniProtKB-KW"/>
</dbReference>
<protein>
    <recommendedName>
        <fullName evidence="3">cysteine dioxygenase</fullName>
        <ecNumber evidence="3">1.13.11.20</ecNumber>
    </recommendedName>
</protein>
<reference evidence="11" key="1">
    <citation type="journal article" date="2005" name="Nature">
        <title>The map-based sequence of the rice genome.</title>
        <authorList>
            <consortium name="International rice genome sequencing project (IRGSP)"/>
            <person name="Matsumoto T."/>
            <person name="Wu J."/>
            <person name="Kanamori H."/>
            <person name="Katayose Y."/>
            <person name="Fujisawa M."/>
            <person name="Namiki N."/>
            <person name="Mizuno H."/>
            <person name="Yamamoto K."/>
            <person name="Antonio B.A."/>
            <person name="Baba T."/>
            <person name="Sakata K."/>
            <person name="Nagamura Y."/>
            <person name="Aoki H."/>
            <person name="Arikawa K."/>
            <person name="Arita K."/>
            <person name="Bito T."/>
            <person name="Chiden Y."/>
            <person name="Fujitsuka N."/>
            <person name="Fukunaka R."/>
            <person name="Hamada M."/>
            <person name="Harada C."/>
            <person name="Hayashi A."/>
            <person name="Hijishita S."/>
            <person name="Honda M."/>
            <person name="Hosokawa S."/>
            <person name="Ichikawa Y."/>
            <person name="Idonuma A."/>
            <person name="Iijima M."/>
            <person name="Ikeda M."/>
            <person name="Ikeno M."/>
            <person name="Ito K."/>
            <person name="Ito S."/>
            <person name="Ito T."/>
            <person name="Ito Y."/>
            <person name="Ito Y."/>
            <person name="Iwabuchi A."/>
            <person name="Kamiya K."/>
            <person name="Karasawa W."/>
            <person name="Kurita K."/>
            <person name="Katagiri S."/>
            <person name="Kikuta A."/>
            <person name="Kobayashi H."/>
            <person name="Kobayashi N."/>
            <person name="Machita K."/>
            <person name="Maehara T."/>
            <person name="Masukawa M."/>
            <person name="Mizubayashi T."/>
            <person name="Mukai Y."/>
            <person name="Nagasaki H."/>
            <person name="Nagata Y."/>
            <person name="Naito S."/>
            <person name="Nakashima M."/>
            <person name="Nakama Y."/>
            <person name="Nakamichi Y."/>
            <person name="Nakamura M."/>
            <person name="Meguro A."/>
            <person name="Negishi M."/>
            <person name="Ohta I."/>
            <person name="Ohta T."/>
            <person name="Okamoto M."/>
            <person name="Ono N."/>
            <person name="Saji S."/>
            <person name="Sakaguchi M."/>
            <person name="Sakai K."/>
            <person name="Shibata M."/>
            <person name="Shimokawa T."/>
            <person name="Song J."/>
            <person name="Takazaki Y."/>
            <person name="Terasawa K."/>
            <person name="Tsugane M."/>
            <person name="Tsuji K."/>
            <person name="Ueda S."/>
            <person name="Waki K."/>
            <person name="Yamagata H."/>
            <person name="Yamamoto M."/>
            <person name="Yamamoto S."/>
            <person name="Yamane H."/>
            <person name="Yoshiki S."/>
            <person name="Yoshihara R."/>
            <person name="Yukawa K."/>
            <person name="Zhong H."/>
            <person name="Yano M."/>
            <person name="Yuan Q."/>
            <person name="Ouyang S."/>
            <person name="Liu J."/>
            <person name="Jones K.M."/>
            <person name="Gansberger K."/>
            <person name="Moffat K."/>
            <person name="Hill J."/>
            <person name="Bera J."/>
            <person name="Fadrosh D."/>
            <person name="Jin S."/>
            <person name="Johri S."/>
            <person name="Kim M."/>
            <person name="Overton L."/>
            <person name="Reardon M."/>
            <person name="Tsitrin T."/>
            <person name="Vuong H."/>
            <person name="Weaver B."/>
            <person name="Ciecko A."/>
            <person name="Tallon L."/>
            <person name="Jackson J."/>
            <person name="Pai G."/>
            <person name="Aken S.V."/>
            <person name="Utterback T."/>
            <person name="Reidmuller S."/>
            <person name="Feldblyum T."/>
            <person name="Hsiao J."/>
            <person name="Zismann V."/>
            <person name="Iobst S."/>
            <person name="de Vazeille A.R."/>
            <person name="Buell C.R."/>
            <person name="Ying K."/>
            <person name="Li Y."/>
            <person name="Lu T."/>
            <person name="Huang Y."/>
            <person name="Zhao Q."/>
            <person name="Feng Q."/>
            <person name="Zhang L."/>
            <person name="Zhu J."/>
            <person name="Weng Q."/>
            <person name="Mu J."/>
            <person name="Lu Y."/>
            <person name="Fan D."/>
            <person name="Liu Y."/>
            <person name="Guan J."/>
            <person name="Zhang Y."/>
            <person name="Yu S."/>
            <person name="Liu X."/>
            <person name="Zhang Y."/>
            <person name="Hong G."/>
            <person name="Han B."/>
            <person name="Choisne N."/>
            <person name="Demange N."/>
            <person name="Orjeda G."/>
            <person name="Samain S."/>
            <person name="Cattolico L."/>
            <person name="Pelletier E."/>
            <person name="Couloux A."/>
            <person name="Segurens B."/>
            <person name="Wincker P."/>
            <person name="D'Hont A."/>
            <person name="Scarpelli C."/>
            <person name="Weissenbach J."/>
            <person name="Salanoubat M."/>
            <person name="Quetier F."/>
            <person name="Yu Y."/>
            <person name="Kim H.R."/>
            <person name="Rambo T."/>
            <person name="Currie J."/>
            <person name="Collura K."/>
            <person name="Luo M."/>
            <person name="Yang T."/>
            <person name="Ammiraju J.S.S."/>
            <person name="Engler F."/>
            <person name="Soderlund C."/>
            <person name="Wing R.A."/>
            <person name="Palmer L.E."/>
            <person name="de la Bastide M."/>
            <person name="Spiegel L."/>
            <person name="Nascimento L."/>
            <person name="Zutavern T."/>
            <person name="O'Shaughnessy A."/>
            <person name="Dike S."/>
            <person name="Dedhia N."/>
            <person name="Preston R."/>
            <person name="Balija V."/>
            <person name="McCombie W.R."/>
            <person name="Chow T."/>
            <person name="Chen H."/>
            <person name="Chung M."/>
            <person name="Chen C."/>
            <person name="Shaw J."/>
            <person name="Wu H."/>
            <person name="Hsiao K."/>
            <person name="Chao Y."/>
            <person name="Chu M."/>
            <person name="Cheng C."/>
            <person name="Hour A."/>
            <person name="Lee P."/>
            <person name="Lin S."/>
            <person name="Lin Y."/>
            <person name="Liou J."/>
            <person name="Liu S."/>
            <person name="Hsing Y."/>
            <person name="Raghuvanshi S."/>
            <person name="Mohanty A."/>
            <person name="Bharti A.K."/>
            <person name="Gaur A."/>
            <person name="Gupta V."/>
            <person name="Kumar D."/>
            <person name="Ravi V."/>
            <person name="Vij S."/>
            <person name="Kapur A."/>
            <person name="Khurana P."/>
            <person name="Khurana P."/>
            <person name="Khurana J.P."/>
            <person name="Tyagi A.K."/>
            <person name="Gaikwad K."/>
            <person name="Singh A."/>
            <person name="Dalal V."/>
            <person name="Srivastava S."/>
            <person name="Dixit A."/>
            <person name="Pal A.K."/>
            <person name="Ghazi I.A."/>
            <person name="Yadav M."/>
            <person name="Pandit A."/>
            <person name="Bhargava A."/>
            <person name="Sureshbabu K."/>
            <person name="Batra K."/>
            <person name="Sharma T.R."/>
            <person name="Mohapatra T."/>
            <person name="Singh N.K."/>
            <person name="Messing J."/>
            <person name="Nelson A.B."/>
            <person name="Fuks G."/>
            <person name="Kavchok S."/>
            <person name="Keizer G."/>
            <person name="Linton E."/>
            <person name="Llaca V."/>
            <person name="Song R."/>
            <person name="Tanyolac B."/>
            <person name="Young S."/>
            <person name="Ho-Il K."/>
            <person name="Hahn J.H."/>
            <person name="Sangsakoo G."/>
            <person name="Vanavichit A."/>
            <person name="de Mattos Luiz.A.T."/>
            <person name="Zimmer P.D."/>
            <person name="Malone G."/>
            <person name="Dellagostin O."/>
            <person name="de Oliveira A.C."/>
            <person name="Bevan M."/>
            <person name="Bancroft I."/>
            <person name="Minx P."/>
            <person name="Cordum H."/>
            <person name="Wilson R."/>
            <person name="Cheng Z."/>
            <person name="Jin W."/>
            <person name="Jiang J."/>
            <person name="Leong S.A."/>
            <person name="Iwama H."/>
            <person name="Gojobori T."/>
            <person name="Itoh T."/>
            <person name="Niimura Y."/>
            <person name="Fujii Y."/>
            <person name="Habara T."/>
            <person name="Sakai H."/>
            <person name="Sato Y."/>
            <person name="Wilson G."/>
            <person name="Kumar K."/>
            <person name="McCouch S."/>
            <person name="Juretic N."/>
            <person name="Hoen D."/>
            <person name="Wright S."/>
            <person name="Bruskiewich R."/>
            <person name="Bureau T."/>
            <person name="Miyao A."/>
            <person name="Hirochika H."/>
            <person name="Nishikawa T."/>
            <person name="Kadowaki K."/>
            <person name="Sugiura M."/>
            <person name="Burr B."/>
            <person name="Sasaki T."/>
        </authorList>
    </citation>
    <scope>NUCLEOTIDE SEQUENCE [LARGE SCALE GENOMIC DNA]</scope>
    <source>
        <strain evidence="11">cv. Nipponbare</strain>
    </source>
</reference>
<keyword evidence="9" id="KW-0472">Membrane</keyword>
<dbReference type="PANTHER" id="PTHR22966:SF29">
    <property type="entry name" value="PLANT CYSTEINE OXIDASE 3"/>
    <property type="match status" value="1"/>
</dbReference>
<keyword evidence="9" id="KW-1133">Transmembrane helix</keyword>
<evidence type="ECO:0000256" key="8">
    <source>
        <dbReference type="SAM" id="MobiDB-lite"/>
    </source>
</evidence>
<gene>
    <name evidence="10" type="primary">P0450D12.30</name>
</gene>
<dbReference type="InterPro" id="IPR012864">
    <property type="entry name" value="PCO/ADO"/>
</dbReference>
<evidence type="ECO:0000313" key="10">
    <source>
        <dbReference type="EMBL" id="BAD68534.1"/>
    </source>
</evidence>
<evidence type="ECO:0000256" key="9">
    <source>
        <dbReference type="SAM" id="Phobius"/>
    </source>
</evidence>
<dbReference type="AlphaFoldDB" id="Q5VPU1"/>